<feature type="compositionally biased region" description="Gly residues" evidence="7">
    <location>
        <begin position="382"/>
        <end position="392"/>
    </location>
</feature>
<feature type="compositionally biased region" description="Basic and acidic residues" evidence="7">
    <location>
        <begin position="358"/>
        <end position="377"/>
    </location>
</feature>
<evidence type="ECO:0000256" key="1">
    <source>
        <dbReference type="ARBA" id="ARBA00022679"/>
    </source>
</evidence>
<accession>A0A484NIB3</accession>
<dbReference type="SUPFAM" id="SSF56112">
    <property type="entry name" value="Protein kinase-like (PK-like)"/>
    <property type="match status" value="1"/>
</dbReference>
<dbReference type="GO" id="GO:0005524">
    <property type="term" value="F:ATP binding"/>
    <property type="evidence" value="ECO:0007669"/>
    <property type="project" value="UniProtKB-UniRule"/>
</dbReference>
<dbReference type="GO" id="GO:0007165">
    <property type="term" value="P:signal transduction"/>
    <property type="evidence" value="ECO:0007669"/>
    <property type="project" value="TreeGrafter"/>
</dbReference>
<evidence type="ECO:0000256" key="3">
    <source>
        <dbReference type="ARBA" id="ARBA00022777"/>
    </source>
</evidence>
<dbReference type="GO" id="GO:0004674">
    <property type="term" value="F:protein serine/threonine kinase activity"/>
    <property type="evidence" value="ECO:0007669"/>
    <property type="project" value="UniProtKB-KW"/>
</dbReference>
<gene>
    <name evidence="9" type="ORF">CCAM_LOCUS42479</name>
</gene>
<evidence type="ECO:0000313" key="10">
    <source>
        <dbReference type="Proteomes" id="UP000595140"/>
    </source>
</evidence>
<dbReference type="EMBL" id="OOIL02006707">
    <property type="protein sequence ID" value="VFR00704.1"/>
    <property type="molecule type" value="Genomic_DNA"/>
</dbReference>
<dbReference type="OrthoDB" id="275301at2759"/>
<dbReference type="Proteomes" id="UP000595140">
    <property type="component" value="Unassembled WGS sequence"/>
</dbReference>
<feature type="domain" description="Protein kinase" evidence="8">
    <location>
        <begin position="11"/>
        <end position="268"/>
    </location>
</feature>
<dbReference type="PROSITE" id="PS00107">
    <property type="entry name" value="PROTEIN_KINASE_ATP"/>
    <property type="match status" value="1"/>
</dbReference>
<evidence type="ECO:0000256" key="5">
    <source>
        <dbReference type="PROSITE-ProRule" id="PRU10141"/>
    </source>
</evidence>
<feature type="region of interest" description="Disordered" evidence="7">
    <location>
        <begin position="356"/>
        <end position="403"/>
    </location>
</feature>
<keyword evidence="2 5" id="KW-0547">Nucleotide-binding</keyword>
<keyword evidence="1" id="KW-0808">Transferase</keyword>
<keyword evidence="6" id="KW-0723">Serine/threonine-protein kinase</keyword>
<evidence type="ECO:0000313" key="9">
    <source>
        <dbReference type="EMBL" id="VFR00704.1"/>
    </source>
</evidence>
<dbReference type="SMART" id="SM00220">
    <property type="entry name" value="S_TKc"/>
    <property type="match status" value="1"/>
</dbReference>
<proteinExistence type="inferred from homology"/>
<feature type="binding site" evidence="5">
    <location>
        <position position="40"/>
    </location>
    <ligand>
        <name>ATP</name>
        <dbReference type="ChEBI" id="CHEBI:30616"/>
    </ligand>
</feature>
<dbReference type="InterPro" id="IPR008271">
    <property type="entry name" value="Ser/Thr_kinase_AS"/>
</dbReference>
<sequence>METPKNAERSWVRQRCIGRGSFATVSLAVSKEDGRVFAVKSVGGAGATASRMESLEDEIRILRTLSSPYVVKYLGEDETWESAPVRNLHLEYLPGGTVADVAKRGGDEGLVRSHARCVAEALRYVHALGIVHCDVKGQNVLVVGHPSSGLAKLADFGSAVEIGSDRTGKNSPRGSPLWMAPEVVRGEYQGPESDVWSLGCTVIEMLTGKPPWEDRGAADTLRRIGYSDELPRISGELSESGRDFLGKCLQRDFKRRWNCDQLLRHPFLSVVPQLPESPSFFSSPRRVLDWVDSDTDSEWNSASGTVNFSAKERIGRLASGAKGSDWETDGWVAVRREGEGAISELQNLIRTEGQISPEKSDSVGIEEERTSGSEERSSSGIDGDGNIQGGEGPSTPWVSPVLRPVAGGGDDDNRLYICLKYVVFLLMTFLISVYRFDKVTSAKETKGFEDSTVQDKKEKRRIWILALNWDYVIKLQNNSIIL</sequence>
<protein>
    <recommendedName>
        <fullName evidence="8">Protein kinase domain-containing protein</fullName>
    </recommendedName>
</protein>
<keyword evidence="3" id="KW-0418">Kinase</keyword>
<evidence type="ECO:0000256" key="2">
    <source>
        <dbReference type="ARBA" id="ARBA00022741"/>
    </source>
</evidence>
<dbReference type="CDD" id="cd06606">
    <property type="entry name" value="STKc_MAPKKK"/>
    <property type="match status" value="1"/>
</dbReference>
<dbReference type="AlphaFoldDB" id="A0A484NIB3"/>
<dbReference type="InterPro" id="IPR000719">
    <property type="entry name" value="Prot_kinase_dom"/>
</dbReference>
<keyword evidence="10" id="KW-1185">Reference proteome</keyword>
<dbReference type="Pfam" id="PF00069">
    <property type="entry name" value="Pkinase"/>
    <property type="match status" value="1"/>
</dbReference>
<dbReference type="InterPro" id="IPR011009">
    <property type="entry name" value="Kinase-like_dom_sf"/>
</dbReference>
<name>A0A484NIB3_9ASTE</name>
<evidence type="ECO:0000256" key="7">
    <source>
        <dbReference type="SAM" id="MobiDB-lite"/>
    </source>
</evidence>
<dbReference type="PANTHER" id="PTHR48011:SF7">
    <property type="entry name" value="F10K1.14 PROTEIN"/>
    <property type="match status" value="1"/>
</dbReference>
<dbReference type="PROSITE" id="PS00108">
    <property type="entry name" value="PROTEIN_KINASE_ST"/>
    <property type="match status" value="1"/>
</dbReference>
<dbReference type="Gene3D" id="1.10.510.10">
    <property type="entry name" value="Transferase(Phosphotransferase) domain 1"/>
    <property type="match status" value="1"/>
</dbReference>
<evidence type="ECO:0000256" key="6">
    <source>
        <dbReference type="RuleBase" id="RU000304"/>
    </source>
</evidence>
<evidence type="ECO:0000259" key="8">
    <source>
        <dbReference type="PROSITE" id="PS50011"/>
    </source>
</evidence>
<dbReference type="InterPro" id="IPR052751">
    <property type="entry name" value="Plant_MAPKKK"/>
</dbReference>
<keyword evidence="4 5" id="KW-0067">ATP-binding</keyword>
<dbReference type="InterPro" id="IPR017441">
    <property type="entry name" value="Protein_kinase_ATP_BS"/>
</dbReference>
<dbReference type="PROSITE" id="PS50011">
    <property type="entry name" value="PROTEIN_KINASE_DOM"/>
    <property type="match status" value="1"/>
</dbReference>
<comment type="similarity">
    <text evidence="6">Belongs to the protein kinase superfamily.</text>
</comment>
<organism evidence="9 10">
    <name type="scientific">Cuscuta campestris</name>
    <dbReference type="NCBI Taxonomy" id="132261"/>
    <lineage>
        <taxon>Eukaryota</taxon>
        <taxon>Viridiplantae</taxon>
        <taxon>Streptophyta</taxon>
        <taxon>Embryophyta</taxon>
        <taxon>Tracheophyta</taxon>
        <taxon>Spermatophyta</taxon>
        <taxon>Magnoliopsida</taxon>
        <taxon>eudicotyledons</taxon>
        <taxon>Gunneridae</taxon>
        <taxon>Pentapetalae</taxon>
        <taxon>asterids</taxon>
        <taxon>lamiids</taxon>
        <taxon>Solanales</taxon>
        <taxon>Convolvulaceae</taxon>
        <taxon>Cuscuteae</taxon>
        <taxon>Cuscuta</taxon>
        <taxon>Cuscuta subgen. Grammica</taxon>
        <taxon>Cuscuta sect. Cleistogrammica</taxon>
    </lineage>
</organism>
<dbReference type="PANTHER" id="PTHR48011">
    <property type="entry name" value="CCR4-NOT TRANSCRIPTIONAL COMPLEX SUBUNIT CAF120-RELATED"/>
    <property type="match status" value="1"/>
</dbReference>
<reference evidence="9 10" key="1">
    <citation type="submission" date="2018-04" db="EMBL/GenBank/DDBJ databases">
        <authorList>
            <person name="Vogel A."/>
        </authorList>
    </citation>
    <scope>NUCLEOTIDE SEQUENCE [LARGE SCALE GENOMIC DNA]</scope>
</reference>
<evidence type="ECO:0000256" key="4">
    <source>
        <dbReference type="ARBA" id="ARBA00022840"/>
    </source>
</evidence>